<organism evidence="3 4">
    <name type="scientific">Kitasatospora arboriphila</name>
    <dbReference type="NCBI Taxonomy" id="258052"/>
    <lineage>
        <taxon>Bacteria</taxon>
        <taxon>Bacillati</taxon>
        <taxon>Actinomycetota</taxon>
        <taxon>Actinomycetes</taxon>
        <taxon>Kitasatosporales</taxon>
        <taxon>Streptomycetaceae</taxon>
        <taxon>Kitasatospora</taxon>
    </lineage>
</organism>
<keyword evidence="4" id="KW-1185">Reference proteome</keyword>
<dbReference type="Pfam" id="PF18062">
    <property type="entry name" value="RE_AspBHI_N"/>
    <property type="match status" value="1"/>
</dbReference>
<evidence type="ECO:0000259" key="2">
    <source>
        <dbReference type="Pfam" id="PF18062"/>
    </source>
</evidence>
<name>A0ABN1TGG2_9ACTN</name>
<evidence type="ECO:0000259" key="1">
    <source>
        <dbReference type="Pfam" id="PF04471"/>
    </source>
</evidence>
<comment type="caution">
    <text evidence="3">The sequence shown here is derived from an EMBL/GenBank/DDBJ whole genome shotgun (WGS) entry which is preliminary data.</text>
</comment>
<evidence type="ECO:0000313" key="4">
    <source>
        <dbReference type="Proteomes" id="UP001499987"/>
    </source>
</evidence>
<reference evidence="4" key="1">
    <citation type="journal article" date="2019" name="Int. J. Syst. Evol. Microbiol.">
        <title>The Global Catalogue of Microorganisms (GCM) 10K type strain sequencing project: providing services to taxonomists for standard genome sequencing and annotation.</title>
        <authorList>
            <consortium name="The Broad Institute Genomics Platform"/>
            <consortium name="The Broad Institute Genome Sequencing Center for Infectious Disease"/>
            <person name="Wu L."/>
            <person name="Ma J."/>
        </authorList>
    </citation>
    <scope>NUCLEOTIDE SEQUENCE [LARGE SCALE GENOMIC DNA]</scope>
    <source>
        <strain evidence="4">JCM 13002</strain>
    </source>
</reference>
<dbReference type="RefSeq" id="WP_344623848.1">
    <property type="nucleotide sequence ID" value="NZ_BAAALD010000021.1"/>
</dbReference>
<keyword evidence="3" id="KW-0255">Endonuclease</keyword>
<evidence type="ECO:0000313" key="3">
    <source>
        <dbReference type="EMBL" id="GAA1082868.1"/>
    </source>
</evidence>
<proteinExistence type="predicted"/>
<sequence length="420" mass="46364">MENFVAAPNAPIATPGKHAVAFGQLQEADLQVDALYQGGTSGNSGDDPIAKLVRGVGNQGGFRYVGSPLRGDVRLVILYTTGDQPDWPDALDPQTGAFTYYGDNRTPGHELHGTSRKGNLLLRDIFAASHEAPEQRRRVPPFLLFEKAATKGRDVRFRGLLAPGGPALTSDDELAAVWRTTAGRRFQNYRARFTVLDHPVVSRGWIDHLRSGGDPLTGDCPPAWQAWVQTRSYSPLTAPVTTLIRSQAEQLPTDPEGQAVLEAIREHFRGREHDFEACAVALWRLLAPATGQVDITRRSRDGGRDAIGKYHLGPSADRIAIDFALEAKLYKTSNSVGIREGSRLISRLRHRNFGVLVTTSHFNRQFQEEVRADGHPIVLICGRDITELLRQHGFATAEAVRSWLTHQFPTPDVINLQSQH</sequence>
<dbReference type="Gene3D" id="3.40.1350.10">
    <property type="match status" value="1"/>
</dbReference>
<keyword evidence="3" id="KW-0378">Hydrolase</keyword>
<accession>A0ABN1TGG2</accession>
<feature type="domain" description="Restriction endonuclease type IV Mrr" evidence="1">
    <location>
        <begin position="272"/>
        <end position="389"/>
    </location>
</feature>
<dbReference type="InterPro" id="IPR007560">
    <property type="entry name" value="Restrct_endonuc_IV_Mrr"/>
</dbReference>
<dbReference type="InterPro" id="IPR041409">
    <property type="entry name" value="RE_AspBHI_N"/>
</dbReference>
<keyword evidence="3" id="KW-0540">Nuclease</keyword>
<protein>
    <submittedName>
        <fullName evidence="3">Restriction endonuclease</fullName>
    </submittedName>
</protein>
<dbReference type="Proteomes" id="UP001499987">
    <property type="component" value="Unassembled WGS sequence"/>
</dbReference>
<dbReference type="GO" id="GO:0004519">
    <property type="term" value="F:endonuclease activity"/>
    <property type="evidence" value="ECO:0007669"/>
    <property type="project" value="UniProtKB-KW"/>
</dbReference>
<gene>
    <name evidence="3" type="ORF">GCM10009663_27320</name>
</gene>
<feature type="domain" description="Restriction endonuclease AspBHI N-terminal" evidence="2">
    <location>
        <begin position="42"/>
        <end position="231"/>
    </location>
</feature>
<dbReference type="InterPro" id="IPR011856">
    <property type="entry name" value="tRNA_endonuc-like_dom_sf"/>
</dbReference>
<dbReference type="Pfam" id="PF04471">
    <property type="entry name" value="Mrr_cat"/>
    <property type="match status" value="1"/>
</dbReference>
<dbReference type="Gene3D" id="2.30.280.20">
    <property type="match status" value="1"/>
</dbReference>
<dbReference type="EMBL" id="BAAALD010000021">
    <property type="protein sequence ID" value="GAA1082868.1"/>
    <property type="molecule type" value="Genomic_DNA"/>
</dbReference>